<feature type="chain" id="PRO_5020361379" evidence="8">
    <location>
        <begin position="26"/>
        <end position="437"/>
    </location>
</feature>
<evidence type="ECO:0000256" key="8">
    <source>
        <dbReference type="SAM" id="SignalP"/>
    </source>
</evidence>
<sequence>MRARPYYVQTLCALFGACAFVPAVAALDLEQAYQSALANDATFASVRSAYTATLEKLPQARAALLPAISLTGSRAEASTTRLPGVTYTNETYTLQLIQPLFRWSGWHTYEQSKLQLAVGETQLAQGRQDLILRVAQAYFDVLAAQDNLAFIGAQKIAISEQLESAKRNFEIGTATITDTYEAQARYDLAQAQEIQAESDLAVRIGALQQIIGTPAGDLAKLPPSVNVPAPQPARIDAWTEQAAANNLAVAQATLNSEIAQRGIEIAKSGHYPSVDLAANVGRTRGLVGQTVVNDFYTTRSVGVQVSVPIFAGFGTTSKVDEAVALSEKARNDLEVARRAAVQNTRIAFQGVNAGLAQVRALEAAEVSSRSALDANKTGYEVGVRINIDVLNAQQQLYSTERDLAKARYDALLSGLRLKAASGILTEDDVRQVNALLR</sequence>
<accession>A0A4Q7NN93</accession>
<evidence type="ECO:0000313" key="9">
    <source>
        <dbReference type="EMBL" id="RZS86010.1"/>
    </source>
</evidence>
<dbReference type="GO" id="GO:0009279">
    <property type="term" value="C:cell outer membrane"/>
    <property type="evidence" value="ECO:0007669"/>
    <property type="project" value="UniProtKB-SubCell"/>
</dbReference>
<keyword evidence="10" id="KW-1185">Reference proteome</keyword>
<dbReference type="InterPro" id="IPR003423">
    <property type="entry name" value="OMP_efflux"/>
</dbReference>
<dbReference type="GO" id="GO:0015288">
    <property type="term" value="F:porin activity"/>
    <property type="evidence" value="ECO:0007669"/>
    <property type="project" value="TreeGrafter"/>
</dbReference>
<dbReference type="InterPro" id="IPR010130">
    <property type="entry name" value="T1SS_OMP_TolC"/>
</dbReference>
<dbReference type="SUPFAM" id="SSF56954">
    <property type="entry name" value="Outer membrane efflux proteins (OEP)"/>
    <property type="match status" value="1"/>
</dbReference>
<gene>
    <name evidence="9" type="ORF">EV675_2043</name>
</gene>
<evidence type="ECO:0000256" key="2">
    <source>
        <dbReference type="ARBA" id="ARBA00007613"/>
    </source>
</evidence>
<evidence type="ECO:0000256" key="6">
    <source>
        <dbReference type="ARBA" id="ARBA00023136"/>
    </source>
</evidence>
<dbReference type="PANTHER" id="PTHR30026:SF20">
    <property type="entry name" value="OUTER MEMBRANE PROTEIN TOLC"/>
    <property type="match status" value="1"/>
</dbReference>
<dbReference type="NCBIfam" id="TIGR01844">
    <property type="entry name" value="type_I_sec_TolC"/>
    <property type="match status" value="1"/>
</dbReference>
<dbReference type="OrthoDB" id="9813458at2"/>
<evidence type="ECO:0000256" key="3">
    <source>
        <dbReference type="ARBA" id="ARBA00022448"/>
    </source>
</evidence>
<comment type="subcellular location">
    <subcellularLocation>
        <location evidence="1">Cell outer membrane</location>
    </subcellularLocation>
</comment>
<keyword evidence="8" id="KW-0732">Signal</keyword>
<comment type="similarity">
    <text evidence="2">Belongs to the outer membrane factor (OMF) (TC 1.B.17) family.</text>
</comment>
<dbReference type="PANTHER" id="PTHR30026">
    <property type="entry name" value="OUTER MEMBRANE PROTEIN TOLC"/>
    <property type="match status" value="1"/>
</dbReference>
<dbReference type="RefSeq" id="WP_130357140.1">
    <property type="nucleotide sequence ID" value="NZ_SGXC01000001.1"/>
</dbReference>
<evidence type="ECO:0000256" key="5">
    <source>
        <dbReference type="ARBA" id="ARBA00022692"/>
    </source>
</evidence>
<evidence type="ECO:0000313" key="10">
    <source>
        <dbReference type="Proteomes" id="UP000292445"/>
    </source>
</evidence>
<evidence type="ECO:0000256" key="7">
    <source>
        <dbReference type="ARBA" id="ARBA00023237"/>
    </source>
</evidence>
<dbReference type="EMBL" id="SGXC01000001">
    <property type="protein sequence ID" value="RZS86010.1"/>
    <property type="molecule type" value="Genomic_DNA"/>
</dbReference>
<dbReference type="Pfam" id="PF02321">
    <property type="entry name" value="OEP"/>
    <property type="match status" value="2"/>
</dbReference>
<dbReference type="Proteomes" id="UP000292445">
    <property type="component" value="Unassembled WGS sequence"/>
</dbReference>
<organism evidence="9 10">
    <name type="scientific">Pigmentiphaga kullae</name>
    <dbReference type="NCBI Taxonomy" id="151784"/>
    <lineage>
        <taxon>Bacteria</taxon>
        <taxon>Pseudomonadati</taxon>
        <taxon>Pseudomonadota</taxon>
        <taxon>Betaproteobacteria</taxon>
        <taxon>Burkholderiales</taxon>
        <taxon>Alcaligenaceae</taxon>
        <taxon>Pigmentiphaga</taxon>
    </lineage>
</organism>
<dbReference type="GO" id="GO:1990281">
    <property type="term" value="C:efflux pump complex"/>
    <property type="evidence" value="ECO:0007669"/>
    <property type="project" value="TreeGrafter"/>
</dbReference>
<evidence type="ECO:0000256" key="4">
    <source>
        <dbReference type="ARBA" id="ARBA00022452"/>
    </source>
</evidence>
<keyword evidence="5" id="KW-0812">Transmembrane</keyword>
<keyword evidence="3" id="KW-0813">Transport</keyword>
<dbReference type="Gene3D" id="1.20.1600.10">
    <property type="entry name" value="Outer membrane efflux proteins (OEP)"/>
    <property type="match status" value="1"/>
</dbReference>
<protein>
    <submittedName>
        <fullName evidence="9">Outer membrane protein</fullName>
    </submittedName>
</protein>
<keyword evidence="4" id="KW-1134">Transmembrane beta strand</keyword>
<evidence type="ECO:0000256" key="1">
    <source>
        <dbReference type="ARBA" id="ARBA00004442"/>
    </source>
</evidence>
<dbReference type="PROSITE" id="PS51257">
    <property type="entry name" value="PROKAR_LIPOPROTEIN"/>
    <property type="match status" value="1"/>
</dbReference>
<feature type="signal peptide" evidence="8">
    <location>
        <begin position="1"/>
        <end position="25"/>
    </location>
</feature>
<dbReference type="InterPro" id="IPR051906">
    <property type="entry name" value="TolC-like"/>
</dbReference>
<keyword evidence="6" id="KW-0472">Membrane</keyword>
<dbReference type="GO" id="GO:0015562">
    <property type="term" value="F:efflux transmembrane transporter activity"/>
    <property type="evidence" value="ECO:0007669"/>
    <property type="project" value="InterPro"/>
</dbReference>
<dbReference type="AlphaFoldDB" id="A0A4Q7NN93"/>
<reference evidence="9 10" key="1">
    <citation type="submission" date="2019-02" db="EMBL/GenBank/DDBJ databases">
        <title>Genomic Encyclopedia of Type Strains, Phase IV (KMG-IV): sequencing the most valuable type-strain genomes for metagenomic binning, comparative biology and taxonomic classification.</title>
        <authorList>
            <person name="Goeker M."/>
        </authorList>
    </citation>
    <scope>NUCLEOTIDE SEQUENCE [LARGE SCALE GENOMIC DNA]</scope>
    <source>
        <strain evidence="9 10">K24</strain>
    </source>
</reference>
<name>A0A4Q7NN93_9BURK</name>
<comment type="caution">
    <text evidence="9">The sequence shown here is derived from an EMBL/GenBank/DDBJ whole genome shotgun (WGS) entry which is preliminary data.</text>
</comment>
<keyword evidence="7" id="KW-0998">Cell outer membrane</keyword>
<proteinExistence type="inferred from homology"/>